<keyword evidence="2" id="KW-1185">Reference proteome</keyword>
<dbReference type="Proteomes" id="UP000661112">
    <property type="component" value="Unassembled WGS sequence"/>
</dbReference>
<evidence type="ECO:0000313" key="2">
    <source>
        <dbReference type="Proteomes" id="UP000661112"/>
    </source>
</evidence>
<proteinExistence type="predicted"/>
<gene>
    <name evidence="1" type="ORF">H6G83_33080</name>
</gene>
<dbReference type="RefSeq" id="WP_190480141.1">
    <property type="nucleotide sequence ID" value="NZ_JACJSG010000082.1"/>
</dbReference>
<organism evidence="1 2">
    <name type="scientific">Anabaena azotica FACHB-119</name>
    <dbReference type="NCBI Taxonomy" id="947527"/>
    <lineage>
        <taxon>Bacteria</taxon>
        <taxon>Bacillati</taxon>
        <taxon>Cyanobacteriota</taxon>
        <taxon>Cyanophyceae</taxon>
        <taxon>Nostocales</taxon>
        <taxon>Nostocaceae</taxon>
        <taxon>Anabaena</taxon>
        <taxon>Anabaena azotica</taxon>
    </lineage>
</organism>
<name>A0ABR8DEL7_9NOST</name>
<sequence length="96" mass="11014">MRLPACGTVAVLREVKGSVTYIVGLKHIKSYDYLSAECQQMLSICDRLARLFPSEDLEEAARAMLKYLGELKRPYLTPMEQKLLRLIEFYILGTNE</sequence>
<protein>
    <submittedName>
        <fullName evidence="1">Uncharacterized protein</fullName>
    </submittedName>
</protein>
<dbReference type="EMBL" id="JACJSG010000082">
    <property type="protein sequence ID" value="MBD2505377.1"/>
    <property type="molecule type" value="Genomic_DNA"/>
</dbReference>
<evidence type="ECO:0000313" key="1">
    <source>
        <dbReference type="EMBL" id="MBD2505377.1"/>
    </source>
</evidence>
<accession>A0ABR8DEL7</accession>
<comment type="caution">
    <text evidence="1">The sequence shown here is derived from an EMBL/GenBank/DDBJ whole genome shotgun (WGS) entry which is preliminary data.</text>
</comment>
<reference evidence="1 2" key="1">
    <citation type="journal article" date="2020" name="ISME J.">
        <title>Comparative genomics reveals insights into cyanobacterial evolution and habitat adaptation.</title>
        <authorList>
            <person name="Chen M.Y."/>
            <person name="Teng W.K."/>
            <person name="Zhao L."/>
            <person name="Hu C.X."/>
            <person name="Zhou Y.K."/>
            <person name="Han B.P."/>
            <person name="Song L.R."/>
            <person name="Shu W.S."/>
        </authorList>
    </citation>
    <scope>NUCLEOTIDE SEQUENCE [LARGE SCALE GENOMIC DNA]</scope>
    <source>
        <strain evidence="1 2">FACHB-119</strain>
    </source>
</reference>